<dbReference type="GO" id="GO:0070139">
    <property type="term" value="F:SUMO-specific endopeptidase activity"/>
    <property type="evidence" value="ECO:0007669"/>
    <property type="project" value="TreeGrafter"/>
</dbReference>
<evidence type="ECO:0000256" key="1">
    <source>
        <dbReference type="ARBA" id="ARBA00005234"/>
    </source>
</evidence>
<sequence>MYEDPNFLIDTGLLPQIALECRTVRIGSYKYIPQEKVVICRNGVKLHVPSLENDSSFVTFDVKYEDIIKFFVHFGKAMPVIFFYISARTGTMIHELLGMQDLVGLHDPSGKNLVHKYITLLPNKFPENSKTILTSLFSRENKMVEITPQKANDLLQRTAPKDNLLQFITIQEEKPSQNLVNDIDVGNDDTQIIVIYPPSPAKGGIAINTEHYLCLAEDNFLNDVIIDFYLKYLTLEVLSEFDQQRTHVFNSFFYKRLTSSYVQDAQNTVSMTLAARRHARVQTWTKDVNIFEKDFIIIPINKDAHWFLAIICFPGLVEKISTCTAKTRGNDNNKTVQKTKKIKELKKTITIDFTTIPPASIITIDNESERNKAEDNDDKIKIEIDKKNKTDQSKKNATQINVELEKQKEIIKKPCILIFDSLPGENRTRIIATLRDYLSCEHVAKLGVKKIFSEDTIKGEFLKVPRQSNFADCGLYVLQYVESFFKDPIKDYTLPIKTLKKWFEEIIITRKREEISNLLIKLMNNTKGNETSIDLPTINFPKQDGKLKSKVKNRTDIKTAELESKNNKRFTSDTNLLGQLTCSFLIL</sequence>
<evidence type="ECO:0000256" key="3">
    <source>
        <dbReference type="ARBA" id="ARBA00022670"/>
    </source>
</evidence>
<evidence type="ECO:0000313" key="7">
    <source>
        <dbReference type="EMBL" id="KYN16263.1"/>
    </source>
</evidence>
<keyword evidence="2" id="KW-0597">Phosphoprotein</keyword>
<comment type="similarity">
    <text evidence="1">Belongs to the peptidase C48 family.</text>
</comment>
<evidence type="ECO:0000256" key="2">
    <source>
        <dbReference type="ARBA" id="ARBA00022553"/>
    </source>
</evidence>
<dbReference type="GO" id="GO:0005634">
    <property type="term" value="C:nucleus"/>
    <property type="evidence" value="ECO:0007669"/>
    <property type="project" value="TreeGrafter"/>
</dbReference>
<dbReference type="GO" id="GO:0005737">
    <property type="term" value="C:cytoplasm"/>
    <property type="evidence" value="ECO:0007669"/>
    <property type="project" value="TreeGrafter"/>
</dbReference>
<dbReference type="InterPro" id="IPR003653">
    <property type="entry name" value="Peptidase_C48_C"/>
</dbReference>
<dbReference type="AlphaFoldDB" id="A0A195DTR0"/>
<protein>
    <submittedName>
        <fullName evidence="7">Sentrin-specific protease 7</fullName>
    </submittedName>
</protein>
<dbReference type="Pfam" id="PF02902">
    <property type="entry name" value="Peptidase_C48"/>
    <property type="match status" value="1"/>
</dbReference>
<feature type="domain" description="Ubiquitin-like protease family profile" evidence="6">
    <location>
        <begin position="205"/>
        <end position="484"/>
    </location>
</feature>
<dbReference type="PANTHER" id="PTHR46896">
    <property type="entry name" value="SENTRIN-SPECIFIC PROTEASE"/>
    <property type="match status" value="1"/>
</dbReference>
<dbReference type="GO" id="GO:0006508">
    <property type="term" value="P:proteolysis"/>
    <property type="evidence" value="ECO:0007669"/>
    <property type="project" value="UniProtKB-KW"/>
</dbReference>
<proteinExistence type="inferred from homology"/>
<organism evidence="7 8">
    <name type="scientific">Trachymyrmex cornetzi</name>
    <dbReference type="NCBI Taxonomy" id="471704"/>
    <lineage>
        <taxon>Eukaryota</taxon>
        <taxon>Metazoa</taxon>
        <taxon>Ecdysozoa</taxon>
        <taxon>Arthropoda</taxon>
        <taxon>Hexapoda</taxon>
        <taxon>Insecta</taxon>
        <taxon>Pterygota</taxon>
        <taxon>Neoptera</taxon>
        <taxon>Endopterygota</taxon>
        <taxon>Hymenoptera</taxon>
        <taxon>Apocrita</taxon>
        <taxon>Aculeata</taxon>
        <taxon>Formicoidea</taxon>
        <taxon>Formicidae</taxon>
        <taxon>Myrmicinae</taxon>
        <taxon>Trachymyrmex</taxon>
    </lineage>
</organism>
<keyword evidence="3 7" id="KW-0645">Protease</keyword>
<dbReference type="STRING" id="471704.A0A195DTR0"/>
<reference evidence="7 8" key="1">
    <citation type="submission" date="2015-09" db="EMBL/GenBank/DDBJ databases">
        <title>Trachymyrmex cornetzi WGS genome.</title>
        <authorList>
            <person name="Nygaard S."/>
            <person name="Hu H."/>
            <person name="Boomsma J."/>
            <person name="Zhang G."/>
        </authorList>
    </citation>
    <scope>NUCLEOTIDE SEQUENCE [LARGE SCALE GENOMIC DNA]</scope>
    <source>
        <strain evidence="7">Tcor2-1</strain>
        <tissue evidence="7">Whole body</tissue>
    </source>
</reference>
<evidence type="ECO:0000313" key="8">
    <source>
        <dbReference type="Proteomes" id="UP000078492"/>
    </source>
</evidence>
<evidence type="ECO:0000259" key="6">
    <source>
        <dbReference type="PROSITE" id="PS50600"/>
    </source>
</evidence>
<dbReference type="FunFam" id="1.10.418.20:FF:000004">
    <property type="entry name" value="sentrin-specific protease 7 isoform X1"/>
    <property type="match status" value="1"/>
</dbReference>
<evidence type="ECO:0000256" key="4">
    <source>
        <dbReference type="ARBA" id="ARBA00022786"/>
    </source>
</evidence>
<dbReference type="PANTHER" id="PTHR46896:SF3">
    <property type="entry name" value="FI06413P-RELATED"/>
    <property type="match status" value="1"/>
</dbReference>
<dbReference type="FunFam" id="1.10.418.20:FF:000001">
    <property type="entry name" value="sentrin-specific protease 6 isoform X1"/>
    <property type="match status" value="1"/>
</dbReference>
<gene>
    <name evidence="7" type="ORF">ALC57_11474</name>
</gene>
<dbReference type="SUPFAM" id="SSF54001">
    <property type="entry name" value="Cysteine proteinases"/>
    <property type="match status" value="1"/>
</dbReference>
<dbReference type="GO" id="GO:0016926">
    <property type="term" value="P:protein desumoylation"/>
    <property type="evidence" value="ECO:0007669"/>
    <property type="project" value="TreeGrafter"/>
</dbReference>
<dbReference type="PROSITE" id="PS50600">
    <property type="entry name" value="ULP_PROTEASE"/>
    <property type="match status" value="1"/>
</dbReference>
<keyword evidence="5" id="KW-0378">Hydrolase</keyword>
<dbReference type="InterPro" id="IPR051947">
    <property type="entry name" value="Sentrin-specific_protease"/>
</dbReference>
<dbReference type="Gene3D" id="1.10.418.20">
    <property type="match status" value="1"/>
</dbReference>
<accession>A0A195DTR0</accession>
<dbReference type="Gene3D" id="3.30.310.130">
    <property type="entry name" value="Ubiquitin-related"/>
    <property type="match status" value="1"/>
</dbReference>
<keyword evidence="8" id="KW-1185">Reference proteome</keyword>
<evidence type="ECO:0000256" key="5">
    <source>
        <dbReference type="ARBA" id="ARBA00022801"/>
    </source>
</evidence>
<dbReference type="InterPro" id="IPR038765">
    <property type="entry name" value="Papain-like_cys_pep_sf"/>
</dbReference>
<name>A0A195DTR0_9HYME</name>
<dbReference type="Proteomes" id="UP000078492">
    <property type="component" value="Unassembled WGS sequence"/>
</dbReference>
<keyword evidence="4" id="KW-0833">Ubl conjugation pathway</keyword>
<dbReference type="EMBL" id="KQ980390">
    <property type="protein sequence ID" value="KYN16263.1"/>
    <property type="molecule type" value="Genomic_DNA"/>
</dbReference>